<accession>A0ABY0TAF3</accession>
<evidence type="ECO:0000313" key="1">
    <source>
        <dbReference type="EMBL" id="SDQ53312.1"/>
    </source>
</evidence>
<evidence type="ECO:0000313" key="2">
    <source>
        <dbReference type="Proteomes" id="UP000183471"/>
    </source>
</evidence>
<protein>
    <recommendedName>
        <fullName evidence="3">Lipoprotein</fullName>
    </recommendedName>
</protein>
<comment type="caution">
    <text evidence="1">The sequence shown here is derived from an EMBL/GenBank/DDBJ whole genome shotgun (WGS) entry which is preliminary data.</text>
</comment>
<keyword evidence="2" id="KW-1185">Reference proteome</keyword>
<name>A0ABY0TAF3_9PROT</name>
<evidence type="ECO:0008006" key="3">
    <source>
        <dbReference type="Google" id="ProtNLM"/>
    </source>
</evidence>
<gene>
    <name evidence="1" type="ORF">SAMN05216402_1213</name>
</gene>
<sequence length="97" mass="10784">MRIIVVLLLVGLYGCSTTPSSYYGEYTRGGEKVGYMTALNECRVVAKNKADKDNYADAWTAVWLSYVDDYVLACMHERGFELVNGKSPSKTSPSWGD</sequence>
<dbReference type="EMBL" id="FNKY01000001">
    <property type="protein sequence ID" value="SDQ53312.1"/>
    <property type="molecule type" value="Genomic_DNA"/>
</dbReference>
<dbReference type="Proteomes" id="UP000183471">
    <property type="component" value="Unassembled WGS sequence"/>
</dbReference>
<reference evidence="1 2" key="1">
    <citation type="submission" date="2016-10" db="EMBL/GenBank/DDBJ databases">
        <authorList>
            <person name="Varghese N."/>
            <person name="Submissions S."/>
        </authorList>
    </citation>
    <scope>NUCLEOTIDE SEQUENCE [LARGE SCALE GENOMIC DNA]</scope>
    <source>
        <strain evidence="1 2">Nl1</strain>
    </source>
</reference>
<proteinExistence type="predicted"/>
<organism evidence="1 2">
    <name type="scientific">Nitrosospira multiformis</name>
    <dbReference type="NCBI Taxonomy" id="1231"/>
    <lineage>
        <taxon>Bacteria</taxon>
        <taxon>Pseudomonadati</taxon>
        <taxon>Pseudomonadota</taxon>
        <taxon>Betaproteobacteria</taxon>
        <taxon>Nitrosomonadales</taxon>
        <taxon>Nitrosomonadaceae</taxon>
        <taxon>Nitrosospira</taxon>
    </lineage>
</organism>
<dbReference type="PROSITE" id="PS51257">
    <property type="entry name" value="PROKAR_LIPOPROTEIN"/>
    <property type="match status" value="1"/>
</dbReference>